<dbReference type="InterPro" id="IPR040464">
    <property type="entry name" value="InsP(3)kin_ATP-grasp"/>
</dbReference>
<dbReference type="GO" id="GO:0005524">
    <property type="term" value="F:ATP binding"/>
    <property type="evidence" value="ECO:0007669"/>
    <property type="project" value="UniProtKB-KW"/>
</dbReference>
<feature type="region of interest" description="Disordered" evidence="10">
    <location>
        <begin position="195"/>
        <end position="218"/>
    </location>
</feature>
<dbReference type="GO" id="GO:0032957">
    <property type="term" value="P:inositol trisphosphate metabolic process"/>
    <property type="evidence" value="ECO:0007669"/>
    <property type="project" value="InterPro"/>
</dbReference>
<evidence type="ECO:0000256" key="8">
    <source>
        <dbReference type="ARBA" id="ARBA00022840"/>
    </source>
</evidence>
<accession>A0AAJ6YFE8</accession>
<evidence type="ECO:0000256" key="3">
    <source>
        <dbReference type="ARBA" id="ARBA00012017"/>
    </source>
</evidence>
<dbReference type="GO" id="GO:0052726">
    <property type="term" value="F:inositol-1,3,4-trisphosphate 5-kinase activity"/>
    <property type="evidence" value="ECO:0007669"/>
    <property type="project" value="InterPro"/>
</dbReference>
<dbReference type="GO" id="GO:0005737">
    <property type="term" value="C:cytoplasm"/>
    <property type="evidence" value="ECO:0007669"/>
    <property type="project" value="TreeGrafter"/>
</dbReference>
<dbReference type="GO" id="GO:0052725">
    <property type="term" value="F:inositol-1,3,4-trisphosphate 6-kinase activity"/>
    <property type="evidence" value="ECO:0007669"/>
    <property type="project" value="InterPro"/>
</dbReference>
<protein>
    <recommendedName>
        <fullName evidence="3">inositol-1,3,4-trisphosphate 5/6-kinase</fullName>
        <ecNumber evidence="3">2.7.1.159</ecNumber>
    </recommendedName>
</protein>
<evidence type="ECO:0000256" key="4">
    <source>
        <dbReference type="ARBA" id="ARBA00022679"/>
    </source>
</evidence>
<dbReference type="PANTHER" id="PTHR14217:SF1">
    <property type="entry name" value="INOSITOL-TETRAKISPHOSPHATE 1-KINASE"/>
    <property type="match status" value="1"/>
</dbReference>
<dbReference type="KEGG" id="csol:105361542"/>
<keyword evidence="6" id="KW-0547">Nucleotide-binding</keyword>
<keyword evidence="5" id="KW-0479">Metal-binding</keyword>
<dbReference type="GeneID" id="105361542"/>
<keyword evidence="4" id="KW-0808">Transferase</keyword>
<dbReference type="EC" id="2.7.1.159" evidence="3"/>
<keyword evidence="9" id="KW-0460">Magnesium</keyword>
<evidence type="ECO:0000256" key="2">
    <source>
        <dbReference type="ARBA" id="ARBA00009601"/>
    </source>
</evidence>
<dbReference type="AlphaFoldDB" id="A0AAJ6YFE8"/>
<name>A0AAJ6YFE8_9HYME</name>
<sequence length="218" mass="25192">MNLFRENQIKFPCVCKPLIAQGSSNAHKMMVIFNEKGLLDCQPPCLVQNLINHNAILYKVFIIDDHFHIIERPSLKNFYPKDSELMNTIFFSSHDISKSGSNSKWSVILKEEQSFTVKPKLEIFEKIVKKVEQIFGLFLVGVDVVIENHTEKYAIIDVNVFPGYDGYPNFFNHLVNTIKKLLKEKRGIKYDKSPLKKSLSSDLDSGFESDEKKKQYLL</sequence>
<dbReference type="SUPFAM" id="SSF56059">
    <property type="entry name" value="Glutathione synthetase ATP-binding domain-like"/>
    <property type="match status" value="1"/>
</dbReference>
<evidence type="ECO:0000313" key="12">
    <source>
        <dbReference type="Proteomes" id="UP000695007"/>
    </source>
</evidence>
<dbReference type="InterPro" id="IPR008656">
    <property type="entry name" value="Inositol_tetrakis-P_1-kinase"/>
</dbReference>
<evidence type="ECO:0000256" key="7">
    <source>
        <dbReference type="ARBA" id="ARBA00022777"/>
    </source>
</evidence>
<dbReference type="PANTHER" id="PTHR14217">
    <property type="entry name" value="INOSITOL-TETRAKISPHOSPHATE 1-KINASE"/>
    <property type="match status" value="1"/>
</dbReference>
<dbReference type="GO" id="GO:0000287">
    <property type="term" value="F:magnesium ion binding"/>
    <property type="evidence" value="ECO:0007669"/>
    <property type="project" value="InterPro"/>
</dbReference>
<reference evidence="13" key="1">
    <citation type="submission" date="2025-08" db="UniProtKB">
        <authorList>
            <consortium name="RefSeq"/>
        </authorList>
    </citation>
    <scope>IDENTIFICATION</scope>
</reference>
<keyword evidence="8" id="KW-0067">ATP-binding</keyword>
<dbReference type="Pfam" id="PF05770">
    <property type="entry name" value="Ins134_P3_kin"/>
    <property type="match status" value="1"/>
</dbReference>
<comment type="similarity">
    <text evidence="2">Belongs to the ITPK1 family.</text>
</comment>
<keyword evidence="12" id="KW-1185">Reference proteome</keyword>
<dbReference type="Gene3D" id="3.30.470.20">
    <property type="entry name" value="ATP-grasp fold, B domain"/>
    <property type="match status" value="1"/>
</dbReference>
<evidence type="ECO:0000256" key="5">
    <source>
        <dbReference type="ARBA" id="ARBA00022723"/>
    </source>
</evidence>
<dbReference type="Proteomes" id="UP000695007">
    <property type="component" value="Unplaced"/>
</dbReference>
<evidence type="ECO:0000256" key="6">
    <source>
        <dbReference type="ARBA" id="ARBA00022741"/>
    </source>
</evidence>
<evidence type="ECO:0000256" key="1">
    <source>
        <dbReference type="ARBA" id="ARBA00001946"/>
    </source>
</evidence>
<feature type="compositionally biased region" description="Basic and acidic residues" evidence="10">
    <location>
        <begin position="209"/>
        <end position="218"/>
    </location>
</feature>
<evidence type="ECO:0000313" key="13">
    <source>
        <dbReference type="RefSeq" id="XP_011497066.1"/>
    </source>
</evidence>
<gene>
    <name evidence="13" type="primary">LOC105361542</name>
</gene>
<keyword evidence="7" id="KW-0418">Kinase</keyword>
<evidence type="ECO:0000256" key="9">
    <source>
        <dbReference type="ARBA" id="ARBA00022842"/>
    </source>
</evidence>
<evidence type="ECO:0000256" key="10">
    <source>
        <dbReference type="SAM" id="MobiDB-lite"/>
    </source>
</evidence>
<comment type="cofactor">
    <cofactor evidence="1">
        <name>Mg(2+)</name>
        <dbReference type="ChEBI" id="CHEBI:18420"/>
    </cofactor>
</comment>
<dbReference type="RefSeq" id="XP_011497066.1">
    <property type="nucleotide sequence ID" value="XM_011498764.1"/>
</dbReference>
<organism evidence="12 13">
    <name type="scientific">Ceratosolen solmsi marchali</name>
    <dbReference type="NCBI Taxonomy" id="326594"/>
    <lineage>
        <taxon>Eukaryota</taxon>
        <taxon>Metazoa</taxon>
        <taxon>Ecdysozoa</taxon>
        <taxon>Arthropoda</taxon>
        <taxon>Hexapoda</taxon>
        <taxon>Insecta</taxon>
        <taxon>Pterygota</taxon>
        <taxon>Neoptera</taxon>
        <taxon>Endopterygota</taxon>
        <taxon>Hymenoptera</taxon>
        <taxon>Apocrita</taxon>
        <taxon>Proctotrupomorpha</taxon>
        <taxon>Chalcidoidea</taxon>
        <taxon>Agaonidae</taxon>
        <taxon>Agaoninae</taxon>
        <taxon>Ceratosolen</taxon>
    </lineage>
</organism>
<proteinExistence type="inferred from homology"/>
<dbReference type="GO" id="GO:0047325">
    <property type="term" value="F:inositol-3,4,5,6-tetrakisphosphate 1-kinase activity"/>
    <property type="evidence" value="ECO:0007669"/>
    <property type="project" value="InterPro"/>
</dbReference>
<evidence type="ECO:0000259" key="11">
    <source>
        <dbReference type="Pfam" id="PF05770"/>
    </source>
</evidence>
<feature type="domain" description="Inositol 1,3,4-trisphosphate 5/6-kinase ATP-grasp" evidence="11">
    <location>
        <begin position="3"/>
        <end position="178"/>
    </location>
</feature>